<dbReference type="EMBL" id="FUHW01000040">
    <property type="protein sequence ID" value="SJM70576.1"/>
    <property type="molecule type" value="Genomic_DNA"/>
</dbReference>
<evidence type="ECO:0000256" key="1">
    <source>
        <dbReference type="SAM" id="MobiDB-lite"/>
    </source>
</evidence>
<evidence type="ECO:0000256" key="2">
    <source>
        <dbReference type="SAM" id="SignalP"/>
    </source>
</evidence>
<feature type="signal peptide" evidence="2">
    <location>
        <begin position="1"/>
        <end position="48"/>
    </location>
</feature>
<keyword evidence="4" id="KW-1185">Reference proteome</keyword>
<sequence length="290" mass="30457">MINISQTTRRRDDATASSVPVRRSAGPRLLAVAAVGLLSLTACSNANGAGEASTSSSPGGASGSSEAPASASQDTGAIDPGAADEAWKEQARKAGAKDSEVDATRCVDELLDQKTLDAVATALPDVGGMYLSGLYTHAGCTFTASNLDDDPHQASAMVQIRRYYLSNDEEYKTLNESGFLKHGQCADDVKKDENGVSTINKHGVKESNLPGASAAVELQAAWHCSEDDSTTSAVLIHAAEGQEDGFSDPTVLTEPDLATEMATHLYEAEADWAPQMDAAYEKHFKDNMGQ</sequence>
<protein>
    <recommendedName>
        <fullName evidence="5">Secreted protein</fullName>
    </recommendedName>
</protein>
<feature type="region of interest" description="Disordered" evidence="1">
    <location>
        <begin position="48"/>
        <end position="99"/>
    </location>
</feature>
<feature type="chain" id="PRO_5012232844" description="Secreted protein" evidence="2">
    <location>
        <begin position="49"/>
        <end position="290"/>
    </location>
</feature>
<feature type="compositionally biased region" description="Low complexity" evidence="1">
    <location>
        <begin position="48"/>
        <end position="72"/>
    </location>
</feature>
<feature type="compositionally biased region" description="Basic and acidic residues" evidence="1">
    <location>
        <begin position="85"/>
        <end position="99"/>
    </location>
</feature>
<keyword evidence="2" id="KW-0732">Signal</keyword>
<evidence type="ECO:0000313" key="3">
    <source>
        <dbReference type="EMBL" id="SJM70576.1"/>
    </source>
</evidence>
<dbReference type="AlphaFoldDB" id="A0A1R4GQW4"/>
<gene>
    <name evidence="3" type="ORF">FM101_12570</name>
</gene>
<proteinExistence type="predicted"/>
<accession>A0A1R4GQW4</accession>
<reference evidence="3 4" key="1">
    <citation type="submission" date="2017-02" db="EMBL/GenBank/DDBJ databases">
        <authorList>
            <person name="Peterson S.W."/>
        </authorList>
    </citation>
    <scope>NUCLEOTIDE SEQUENCE [LARGE SCALE GENOMIC DNA]</scope>
    <source>
        <strain evidence="3 4">B Ar 00.02</strain>
    </source>
</reference>
<evidence type="ECO:0000313" key="4">
    <source>
        <dbReference type="Proteomes" id="UP000195913"/>
    </source>
</evidence>
<feature type="region of interest" description="Disordered" evidence="1">
    <location>
        <begin position="1"/>
        <end position="22"/>
    </location>
</feature>
<dbReference type="Proteomes" id="UP000195913">
    <property type="component" value="Unassembled WGS sequence"/>
</dbReference>
<organism evidence="3 4">
    <name type="scientific">Arthrobacter rhombi</name>
    <dbReference type="NCBI Taxonomy" id="71253"/>
    <lineage>
        <taxon>Bacteria</taxon>
        <taxon>Bacillati</taxon>
        <taxon>Actinomycetota</taxon>
        <taxon>Actinomycetes</taxon>
        <taxon>Micrococcales</taxon>
        <taxon>Micrococcaceae</taxon>
        <taxon>Arthrobacter</taxon>
    </lineage>
</organism>
<evidence type="ECO:0008006" key="5">
    <source>
        <dbReference type="Google" id="ProtNLM"/>
    </source>
</evidence>
<dbReference type="RefSeq" id="WP_087000135.1">
    <property type="nucleotide sequence ID" value="NZ_FUHW01000040.1"/>
</dbReference>
<name>A0A1R4GQW4_9MICC</name>